<dbReference type="Gene3D" id="3.10.450.50">
    <property type="match status" value="1"/>
</dbReference>
<sequence length="131" mass="14692">MSPDDPCPCGRGVRYAECCGPLHAGVQAPTAERLMRSRFSAFSLGLGDYLFASWARATRPDRAELDPDPDTRWLRLFIEETEAGGPFDESGIVVFTAIARGPEGRIELRERSRFVREGNDRRWVYLDGEIG</sequence>
<evidence type="ECO:0000259" key="1">
    <source>
        <dbReference type="Pfam" id="PF17775"/>
    </source>
</evidence>
<dbReference type="InterPro" id="IPR048469">
    <property type="entry name" value="YchJ-like_M"/>
</dbReference>
<proteinExistence type="predicted"/>
<dbReference type="RefSeq" id="WP_200131192.1">
    <property type="nucleotide sequence ID" value="NZ_JAEHOI010000002.1"/>
</dbReference>
<dbReference type="AlphaFoldDB" id="A0A934UVV9"/>
<dbReference type="InterPro" id="IPR032710">
    <property type="entry name" value="NTF2-like_dom_sf"/>
</dbReference>
<keyword evidence="3" id="KW-1185">Reference proteome</keyword>
<dbReference type="SUPFAM" id="SSF54427">
    <property type="entry name" value="NTF2-like"/>
    <property type="match status" value="1"/>
</dbReference>
<evidence type="ECO:0000313" key="3">
    <source>
        <dbReference type="Proteomes" id="UP000618733"/>
    </source>
</evidence>
<dbReference type="EMBL" id="JAEHOI010000002">
    <property type="protein sequence ID" value="MBK0420994.1"/>
    <property type="molecule type" value="Genomic_DNA"/>
</dbReference>
<gene>
    <name evidence="2" type="ORF">JD292_02710</name>
</gene>
<dbReference type="Pfam" id="PF02810">
    <property type="entry name" value="SEC-C"/>
    <property type="match status" value="1"/>
</dbReference>
<dbReference type="SUPFAM" id="SSF103642">
    <property type="entry name" value="Sec-C motif"/>
    <property type="match status" value="1"/>
</dbReference>
<feature type="domain" description="YchJ-like middle NTF2-like" evidence="1">
    <location>
        <begin position="30"/>
        <end position="128"/>
    </location>
</feature>
<reference evidence="2" key="1">
    <citation type="submission" date="2020-12" db="EMBL/GenBank/DDBJ databases">
        <title>Leucobacter sp. CAS2, isolated from Chromium sludge.</title>
        <authorList>
            <person name="Xu Z."/>
        </authorList>
    </citation>
    <scope>NUCLEOTIDE SEQUENCE</scope>
    <source>
        <strain evidence="2">CSA2</strain>
    </source>
</reference>
<protein>
    <submittedName>
        <fullName evidence="2">SEC-C domain-containing protein</fullName>
    </submittedName>
</protein>
<evidence type="ECO:0000313" key="2">
    <source>
        <dbReference type="EMBL" id="MBK0420994.1"/>
    </source>
</evidence>
<organism evidence="2 3">
    <name type="scientific">Leucobacter edaphi</name>
    <dbReference type="NCBI Taxonomy" id="2796472"/>
    <lineage>
        <taxon>Bacteria</taxon>
        <taxon>Bacillati</taxon>
        <taxon>Actinomycetota</taxon>
        <taxon>Actinomycetes</taxon>
        <taxon>Micrococcales</taxon>
        <taxon>Microbacteriaceae</taxon>
        <taxon>Leucobacter</taxon>
    </lineage>
</organism>
<comment type="caution">
    <text evidence="2">The sequence shown here is derived from an EMBL/GenBank/DDBJ whole genome shotgun (WGS) entry which is preliminary data.</text>
</comment>
<dbReference type="Pfam" id="PF17775">
    <property type="entry name" value="YchJ_M-like"/>
    <property type="match status" value="1"/>
</dbReference>
<name>A0A934UVV9_9MICO</name>
<accession>A0A934UVV9</accession>
<dbReference type="Proteomes" id="UP000618733">
    <property type="component" value="Unassembled WGS sequence"/>
</dbReference>
<dbReference type="InterPro" id="IPR004027">
    <property type="entry name" value="SEC_C_motif"/>
</dbReference>